<dbReference type="InterPro" id="IPR008937">
    <property type="entry name" value="Ras-like_GEF"/>
</dbReference>
<evidence type="ECO:0000256" key="2">
    <source>
        <dbReference type="PROSITE-ProRule" id="PRU00168"/>
    </source>
</evidence>
<name>A0A8H3FE65_9LECA</name>
<evidence type="ECO:0000256" key="3">
    <source>
        <dbReference type="SAM" id="MobiDB-lite"/>
    </source>
</evidence>
<dbReference type="OrthoDB" id="28357at2759"/>
<feature type="compositionally biased region" description="Low complexity" evidence="3">
    <location>
        <begin position="34"/>
        <end position="49"/>
    </location>
</feature>
<evidence type="ECO:0000259" key="5">
    <source>
        <dbReference type="PROSITE" id="PS50212"/>
    </source>
</evidence>
<dbReference type="Gene3D" id="1.20.870.10">
    <property type="entry name" value="Son of sevenless (SoS) protein Chain: S domain 1"/>
    <property type="match status" value="1"/>
</dbReference>
<dbReference type="Gene3D" id="3.40.50.300">
    <property type="entry name" value="P-loop containing nucleotide triphosphate hydrolases"/>
    <property type="match status" value="1"/>
</dbReference>
<dbReference type="InterPro" id="IPR000651">
    <property type="entry name" value="Ras-like_Gua-exchang_fac_N"/>
</dbReference>
<keyword evidence="7" id="KW-1185">Reference proteome</keyword>
<feature type="compositionally biased region" description="Low complexity" evidence="3">
    <location>
        <begin position="551"/>
        <end position="563"/>
    </location>
</feature>
<feature type="region of interest" description="Disordered" evidence="3">
    <location>
        <begin position="542"/>
        <end position="566"/>
    </location>
</feature>
<protein>
    <recommendedName>
        <fullName evidence="8">Ras guanine nucleotide exchange factor</fullName>
    </recommendedName>
</protein>
<feature type="domain" description="N-terminal Ras-GEF" evidence="5">
    <location>
        <begin position="369"/>
        <end position="498"/>
    </location>
</feature>
<dbReference type="SMART" id="SM00147">
    <property type="entry name" value="RasGEF"/>
    <property type="match status" value="1"/>
</dbReference>
<dbReference type="GO" id="GO:0007265">
    <property type="term" value="P:Ras protein signal transduction"/>
    <property type="evidence" value="ECO:0007669"/>
    <property type="project" value="TreeGrafter"/>
</dbReference>
<dbReference type="Pfam" id="PF00618">
    <property type="entry name" value="RasGEF_N"/>
    <property type="match status" value="1"/>
</dbReference>
<evidence type="ECO:0000313" key="7">
    <source>
        <dbReference type="Proteomes" id="UP000664169"/>
    </source>
</evidence>
<proteinExistence type="predicted"/>
<dbReference type="InterPro" id="IPR023578">
    <property type="entry name" value="Ras_GEF_dom_sf"/>
</dbReference>
<dbReference type="PROSITE" id="PS50009">
    <property type="entry name" value="RASGEF_CAT"/>
    <property type="match status" value="1"/>
</dbReference>
<dbReference type="SUPFAM" id="SSF48366">
    <property type="entry name" value="Ras GEF"/>
    <property type="match status" value="1"/>
</dbReference>
<dbReference type="Gene3D" id="1.10.840.10">
    <property type="entry name" value="Ras guanine-nucleotide exchange factors catalytic domain"/>
    <property type="match status" value="1"/>
</dbReference>
<dbReference type="Pfam" id="PF00617">
    <property type="entry name" value="RasGEF"/>
    <property type="match status" value="1"/>
</dbReference>
<dbReference type="InterPro" id="IPR001895">
    <property type="entry name" value="RASGEF_cat_dom"/>
</dbReference>
<feature type="region of interest" description="Disordered" evidence="3">
    <location>
        <begin position="1"/>
        <end position="53"/>
    </location>
</feature>
<dbReference type="CDD" id="cd06224">
    <property type="entry name" value="REM"/>
    <property type="match status" value="1"/>
</dbReference>
<dbReference type="PANTHER" id="PTHR23113">
    <property type="entry name" value="GUANINE NUCLEOTIDE EXCHANGE FACTOR"/>
    <property type="match status" value="1"/>
</dbReference>
<evidence type="ECO:0000313" key="6">
    <source>
        <dbReference type="EMBL" id="CAF9924371.1"/>
    </source>
</evidence>
<organism evidence="6 7">
    <name type="scientific">Gomphillus americanus</name>
    <dbReference type="NCBI Taxonomy" id="1940652"/>
    <lineage>
        <taxon>Eukaryota</taxon>
        <taxon>Fungi</taxon>
        <taxon>Dikarya</taxon>
        <taxon>Ascomycota</taxon>
        <taxon>Pezizomycotina</taxon>
        <taxon>Lecanoromycetes</taxon>
        <taxon>OSLEUM clade</taxon>
        <taxon>Ostropomycetidae</taxon>
        <taxon>Ostropales</taxon>
        <taxon>Graphidaceae</taxon>
        <taxon>Gomphilloideae</taxon>
        <taxon>Gomphillus</taxon>
    </lineage>
</organism>
<reference evidence="6" key="1">
    <citation type="submission" date="2021-03" db="EMBL/GenBank/DDBJ databases">
        <authorList>
            <person name="Tagirdzhanova G."/>
        </authorList>
    </citation>
    <scope>NUCLEOTIDE SEQUENCE</scope>
</reference>
<dbReference type="SUPFAM" id="SSF52540">
    <property type="entry name" value="P-loop containing nucleoside triphosphate hydrolases"/>
    <property type="match status" value="1"/>
</dbReference>
<feature type="compositionally biased region" description="Low complexity" evidence="3">
    <location>
        <begin position="1"/>
        <end position="11"/>
    </location>
</feature>
<gene>
    <name evidence="6" type="ORF">GOMPHAMPRED_003609</name>
</gene>
<accession>A0A8H3FE65</accession>
<sequence>MDRGASSSSASRIRPLLIPVSNNSRGGDESILKSPTDTLTTVSSTSSPLGNGSRSHYQELRFLVTGSKLCGKTTFIQKALGIKKPMSSPNQAKKMSLDGQIFMINLTEVPIEDIGLGKGSVQWPSRVGNIDITTVDGVLALYDITKKESLARIPTLLNSCSTSRTPCVLVSCKCDVPTKQRVFNPDEIEQKCMEETAIEGIQIGSGSQESYRRCISVVLRNYIDDQAKRGQTHQPRPRIMTAATNSPTTDLQGHQIKHPRPTLELIASTVAAAAPSPRSNMFGTSSQAANQIAVIPERPARPTSPANSESEKFSHESLPKLELGNIDLQPRKPTMGTPTTIANSFIDFESGVVEDDRNSSGKASSIAEERSSACGWTFDELVDRLLSQPVSRADHKFNAAFLCLYRKFAAPSELFAAILQSFEKIEKGELPHLIRLGSQLRHLAILEQWLGTYPGDFAHPFLRNLIASFVRRMSDNRIFATAAHEMSAHLDSIIEDDDTNWAASDIRRGRDGVVKSMARVPSLSSSMSTLLSESNLIGDTWRDSKGKDTVTSGHSKTHSSASSMEVRASTSASSATMLINSVESAQRQADALLHSNRISLTKIQWHQFINTPEEDHARELTRIDRILYSAIRPRDLIRHVSMTTDQREQCRGLEYVTQMIDQFNHVAFWVTNMLLLRDKAKHRALAMEKMMKIARKLRQANNYNGLGAILAGINSIAVHRLVQTRDLVPGPVLKEFMRLEILMSSSKSHFAYRLAWENTTGERIPFLPLHRRDLVSAEDGNKTFTDDNEERINWRKFEIMGDVIIGIQESQGTAFQQIHRNSELQRLIMDTKLSKDEDELYEKSCSLEPPRANESRRRFNWFQR</sequence>
<evidence type="ECO:0000259" key="4">
    <source>
        <dbReference type="PROSITE" id="PS50009"/>
    </source>
</evidence>
<keyword evidence="1 2" id="KW-0344">Guanine-nucleotide releasing factor</keyword>
<dbReference type="InterPro" id="IPR027417">
    <property type="entry name" value="P-loop_NTPase"/>
</dbReference>
<dbReference type="GO" id="GO:0005886">
    <property type="term" value="C:plasma membrane"/>
    <property type="evidence" value="ECO:0007669"/>
    <property type="project" value="TreeGrafter"/>
</dbReference>
<evidence type="ECO:0008006" key="8">
    <source>
        <dbReference type="Google" id="ProtNLM"/>
    </source>
</evidence>
<dbReference type="Proteomes" id="UP000664169">
    <property type="component" value="Unassembled WGS sequence"/>
</dbReference>
<dbReference type="InterPro" id="IPR036964">
    <property type="entry name" value="RASGEF_cat_dom_sf"/>
</dbReference>
<feature type="domain" description="Ras-GEF" evidence="4">
    <location>
        <begin position="612"/>
        <end position="850"/>
    </location>
</feature>
<dbReference type="PANTHER" id="PTHR23113:SF348">
    <property type="entry name" value="GUANYL-NUCLEOTIDE EXCHANGE FACTOR RASGEF, PUTATIVE (AFU_ORTHOLOGUE AFUA_1G04700)-RELATED"/>
    <property type="match status" value="1"/>
</dbReference>
<comment type="caution">
    <text evidence="6">The sequence shown here is derived from an EMBL/GenBank/DDBJ whole genome shotgun (WGS) entry which is preliminary data.</text>
</comment>
<evidence type="ECO:0000256" key="1">
    <source>
        <dbReference type="ARBA" id="ARBA00022658"/>
    </source>
</evidence>
<dbReference type="AlphaFoldDB" id="A0A8H3FE65"/>
<dbReference type="PROSITE" id="PS50212">
    <property type="entry name" value="RASGEF_NTER"/>
    <property type="match status" value="1"/>
</dbReference>
<dbReference type="EMBL" id="CAJPDQ010000021">
    <property type="protein sequence ID" value="CAF9924371.1"/>
    <property type="molecule type" value="Genomic_DNA"/>
</dbReference>
<dbReference type="GO" id="GO:0005085">
    <property type="term" value="F:guanyl-nucleotide exchange factor activity"/>
    <property type="evidence" value="ECO:0007669"/>
    <property type="project" value="UniProtKB-KW"/>
</dbReference>
<dbReference type="CDD" id="cd00882">
    <property type="entry name" value="Ras_like_GTPase"/>
    <property type="match status" value="1"/>
</dbReference>